<keyword evidence="2" id="KW-1185">Reference proteome</keyword>
<evidence type="ECO:0000313" key="2">
    <source>
        <dbReference type="Proteomes" id="UP000886998"/>
    </source>
</evidence>
<accession>A0A8X6IGY5</accession>
<dbReference type="AlphaFoldDB" id="A0A8X6IGY5"/>
<evidence type="ECO:0000313" key="1">
    <source>
        <dbReference type="EMBL" id="GFS44502.1"/>
    </source>
</evidence>
<name>A0A8X6IGY5_9ARAC</name>
<organism evidence="1 2">
    <name type="scientific">Trichonephila inaurata madagascariensis</name>
    <dbReference type="NCBI Taxonomy" id="2747483"/>
    <lineage>
        <taxon>Eukaryota</taxon>
        <taxon>Metazoa</taxon>
        <taxon>Ecdysozoa</taxon>
        <taxon>Arthropoda</taxon>
        <taxon>Chelicerata</taxon>
        <taxon>Arachnida</taxon>
        <taxon>Araneae</taxon>
        <taxon>Araneomorphae</taxon>
        <taxon>Entelegynae</taxon>
        <taxon>Araneoidea</taxon>
        <taxon>Nephilidae</taxon>
        <taxon>Trichonephila</taxon>
        <taxon>Trichonephila inaurata</taxon>
    </lineage>
</organism>
<dbReference type="EMBL" id="BMAV01025767">
    <property type="protein sequence ID" value="GFS44502.1"/>
    <property type="molecule type" value="Genomic_DNA"/>
</dbReference>
<dbReference type="Proteomes" id="UP000886998">
    <property type="component" value="Unassembled WGS sequence"/>
</dbReference>
<proteinExistence type="predicted"/>
<gene>
    <name evidence="1" type="ORF">TNIN_477171</name>
</gene>
<evidence type="ECO:0008006" key="3">
    <source>
        <dbReference type="Google" id="ProtNLM"/>
    </source>
</evidence>
<dbReference type="PANTHER" id="PTHR38681">
    <property type="entry name" value="RETROVIRUS-RELATED POL POLYPROTEIN FROM TRANSPOSON 412-LIKE PROTEIN-RELATED"/>
    <property type="match status" value="1"/>
</dbReference>
<reference evidence="1" key="1">
    <citation type="submission" date="2020-08" db="EMBL/GenBank/DDBJ databases">
        <title>Multicomponent nature underlies the extraordinary mechanical properties of spider dragline silk.</title>
        <authorList>
            <person name="Kono N."/>
            <person name="Nakamura H."/>
            <person name="Mori M."/>
            <person name="Yoshida Y."/>
            <person name="Ohtoshi R."/>
            <person name="Malay A.D."/>
            <person name="Moran D.A.P."/>
            <person name="Tomita M."/>
            <person name="Numata K."/>
            <person name="Arakawa K."/>
        </authorList>
    </citation>
    <scope>NUCLEOTIDE SEQUENCE</scope>
</reference>
<dbReference type="PANTHER" id="PTHR38681:SF1">
    <property type="entry name" value="RETROVIRUS-RELATED POL POLYPROTEIN FROM TRANSPOSON 412-LIKE PROTEIN"/>
    <property type="match status" value="1"/>
</dbReference>
<comment type="caution">
    <text evidence="1">The sequence shown here is derived from an EMBL/GenBank/DDBJ whole genome shotgun (WGS) entry which is preliminary data.</text>
</comment>
<sequence length="167" mass="19454">MHKKVKEWVRSCSACQRSEVHKHTKTLPPYLRQDFRAFMLIRWGLITIRRKTLLLNNRRLVHQKAEAVPLEKITAELVCQLVKCLGTNRIRAIAFHPKLNSLVGRFHRDLKSSLKAHENNKWTETSVLGLREAVKPNINASSTEIKCMVFLSDNQPRYALIPHLQRQ</sequence>
<protein>
    <recommendedName>
        <fullName evidence="3">Integrase zinc-binding domain-containing protein</fullName>
    </recommendedName>
</protein>